<keyword evidence="9" id="KW-1185">Reference proteome</keyword>
<dbReference type="CDD" id="cd12148">
    <property type="entry name" value="fungal_TF_MHR"/>
    <property type="match status" value="1"/>
</dbReference>
<organism evidence="8 9">
    <name type="scientific">Fusarium tricinctum</name>
    <dbReference type="NCBI Taxonomy" id="61284"/>
    <lineage>
        <taxon>Eukaryota</taxon>
        <taxon>Fungi</taxon>
        <taxon>Dikarya</taxon>
        <taxon>Ascomycota</taxon>
        <taxon>Pezizomycotina</taxon>
        <taxon>Sordariomycetes</taxon>
        <taxon>Hypocreomycetidae</taxon>
        <taxon>Hypocreales</taxon>
        <taxon>Nectriaceae</taxon>
        <taxon>Fusarium</taxon>
        <taxon>Fusarium tricinctum species complex</taxon>
    </lineage>
</organism>
<dbReference type="InterPro" id="IPR036864">
    <property type="entry name" value="Zn2-C6_fun-type_DNA-bd_sf"/>
</dbReference>
<dbReference type="PANTHER" id="PTHR47424:SF3">
    <property type="entry name" value="REGULATORY PROTEIN GAL4"/>
    <property type="match status" value="1"/>
</dbReference>
<gene>
    <name evidence="8" type="ORF">BKA59DRAFT_534770</name>
</gene>
<keyword evidence="1" id="KW-0479">Metal-binding</keyword>
<dbReference type="GO" id="GO:0008270">
    <property type="term" value="F:zinc ion binding"/>
    <property type="evidence" value="ECO:0007669"/>
    <property type="project" value="InterPro"/>
</dbReference>
<sequence>MSSPQGESPHRPPLLRKAQACNECKRRKMRCSGGVRCSNCIRDEKDCRYRTVLQSLTTLQRQVRRLNQAEKLIVSMEKAWSLHLPEVNLQDTIRRLELGSHVVHPNSSPVSLAEAPETRYGPAGNEPLNDPSPAEWSNAEDYEFDESQDFDNTTDGMGSLITEPGKVGYTGPQSGVAALKFLQTLHLYIPADRPTPFPLDDLDSRSISEASPASILQHINNYFRIYHSSYPILHEGTFRARLSGALAKPRDGSWPLLYNIVIAIGSFVGATDASDSDVPFYKKARQSLTMDILEKGSLSYVQGLILTANYLQKRNKPNSGFVLIGIGWSMALAIGLHREFSLPSSSPFTMEIRRRAWWTLFVFVSGAQLTLGRPPASLVGVNIRPPSNLDDQDLAVDMESLPDPKDGPTTTSCLVQHARLARIANMVQVELLAHQIPGHDRAVMLDRSIAQWRKDLPSYFDENSILEVWFEIPKRILIWRSFHLRIILNRPIVFRKIRDRESLDRSVEPISTCLDVAEKCVESICGYIEREPQHPRGLSWYATYCLITATFVQATCYIYDPAHPLAPAWKSHLKRAVDCLSNLGATNSMALRARDILEGLLATNDGLQSSALGIWEMTTQGQVSLSHNTAAQDRNTIFFGERGMTFPFFARSSSDAELLDATGGMMLQGSSDSTEPYLQWEAWIPG</sequence>
<dbReference type="PROSITE" id="PS50048">
    <property type="entry name" value="ZN2_CY6_FUNGAL_2"/>
    <property type="match status" value="1"/>
</dbReference>
<protein>
    <submittedName>
        <fullName evidence="8">Fungal-specific transcription factor domain-containing protein</fullName>
    </submittedName>
</protein>
<evidence type="ECO:0000256" key="6">
    <source>
        <dbReference type="SAM" id="MobiDB-lite"/>
    </source>
</evidence>
<dbReference type="Pfam" id="PF00172">
    <property type="entry name" value="Zn_clus"/>
    <property type="match status" value="1"/>
</dbReference>
<name>A0A8K0RJS0_9HYPO</name>
<dbReference type="CDD" id="cd00067">
    <property type="entry name" value="GAL4"/>
    <property type="match status" value="1"/>
</dbReference>
<dbReference type="GO" id="GO:0000435">
    <property type="term" value="P:positive regulation of transcription from RNA polymerase II promoter by galactose"/>
    <property type="evidence" value="ECO:0007669"/>
    <property type="project" value="TreeGrafter"/>
</dbReference>
<evidence type="ECO:0000259" key="7">
    <source>
        <dbReference type="PROSITE" id="PS50048"/>
    </source>
</evidence>
<dbReference type="SMART" id="SM00906">
    <property type="entry name" value="Fungal_trans"/>
    <property type="match status" value="1"/>
</dbReference>
<dbReference type="GO" id="GO:0005634">
    <property type="term" value="C:nucleus"/>
    <property type="evidence" value="ECO:0007669"/>
    <property type="project" value="TreeGrafter"/>
</dbReference>
<dbReference type="Gene3D" id="4.10.240.10">
    <property type="entry name" value="Zn(2)-C6 fungal-type DNA-binding domain"/>
    <property type="match status" value="1"/>
</dbReference>
<proteinExistence type="predicted"/>
<dbReference type="Proteomes" id="UP000813427">
    <property type="component" value="Unassembled WGS sequence"/>
</dbReference>
<dbReference type="SUPFAM" id="SSF57701">
    <property type="entry name" value="Zn2/Cys6 DNA-binding domain"/>
    <property type="match status" value="1"/>
</dbReference>
<dbReference type="AlphaFoldDB" id="A0A8K0RJS0"/>
<evidence type="ECO:0000256" key="1">
    <source>
        <dbReference type="ARBA" id="ARBA00022723"/>
    </source>
</evidence>
<comment type="caution">
    <text evidence="8">The sequence shown here is derived from an EMBL/GenBank/DDBJ whole genome shotgun (WGS) entry which is preliminary data.</text>
</comment>
<evidence type="ECO:0000256" key="3">
    <source>
        <dbReference type="ARBA" id="ARBA00023125"/>
    </source>
</evidence>
<accession>A0A8K0RJS0</accession>
<dbReference type="SMART" id="SM00066">
    <property type="entry name" value="GAL4"/>
    <property type="match status" value="1"/>
</dbReference>
<reference evidence="8" key="1">
    <citation type="journal article" date="2021" name="Nat. Commun.">
        <title>Genetic determinants of endophytism in the Arabidopsis root mycobiome.</title>
        <authorList>
            <person name="Mesny F."/>
            <person name="Miyauchi S."/>
            <person name="Thiergart T."/>
            <person name="Pickel B."/>
            <person name="Atanasova L."/>
            <person name="Karlsson M."/>
            <person name="Huettel B."/>
            <person name="Barry K.W."/>
            <person name="Haridas S."/>
            <person name="Chen C."/>
            <person name="Bauer D."/>
            <person name="Andreopoulos W."/>
            <person name="Pangilinan J."/>
            <person name="LaButti K."/>
            <person name="Riley R."/>
            <person name="Lipzen A."/>
            <person name="Clum A."/>
            <person name="Drula E."/>
            <person name="Henrissat B."/>
            <person name="Kohler A."/>
            <person name="Grigoriev I.V."/>
            <person name="Martin F.M."/>
            <person name="Hacquard S."/>
        </authorList>
    </citation>
    <scope>NUCLEOTIDE SEQUENCE</scope>
    <source>
        <strain evidence="8">MPI-SDFR-AT-0068</strain>
    </source>
</reference>
<dbReference type="GO" id="GO:0000978">
    <property type="term" value="F:RNA polymerase II cis-regulatory region sequence-specific DNA binding"/>
    <property type="evidence" value="ECO:0007669"/>
    <property type="project" value="TreeGrafter"/>
</dbReference>
<dbReference type="GO" id="GO:0000981">
    <property type="term" value="F:DNA-binding transcription factor activity, RNA polymerase II-specific"/>
    <property type="evidence" value="ECO:0007669"/>
    <property type="project" value="InterPro"/>
</dbReference>
<keyword evidence="3" id="KW-0238">DNA-binding</keyword>
<dbReference type="OrthoDB" id="3364175at2759"/>
<dbReference type="InterPro" id="IPR001138">
    <property type="entry name" value="Zn2Cys6_DnaBD"/>
</dbReference>
<evidence type="ECO:0000256" key="2">
    <source>
        <dbReference type="ARBA" id="ARBA00023015"/>
    </source>
</evidence>
<dbReference type="Pfam" id="PF04082">
    <property type="entry name" value="Fungal_trans"/>
    <property type="match status" value="1"/>
</dbReference>
<dbReference type="PANTHER" id="PTHR47424">
    <property type="entry name" value="REGULATORY PROTEIN GAL4"/>
    <property type="match status" value="1"/>
</dbReference>
<keyword evidence="2" id="KW-0805">Transcription regulation</keyword>
<evidence type="ECO:0000313" key="8">
    <source>
        <dbReference type="EMBL" id="KAH7232956.1"/>
    </source>
</evidence>
<dbReference type="GO" id="GO:0006351">
    <property type="term" value="P:DNA-templated transcription"/>
    <property type="evidence" value="ECO:0007669"/>
    <property type="project" value="InterPro"/>
</dbReference>
<feature type="domain" description="Zn(2)-C6 fungal-type" evidence="7">
    <location>
        <begin position="20"/>
        <end position="49"/>
    </location>
</feature>
<evidence type="ECO:0000256" key="4">
    <source>
        <dbReference type="ARBA" id="ARBA00023163"/>
    </source>
</evidence>
<evidence type="ECO:0000256" key="5">
    <source>
        <dbReference type="ARBA" id="ARBA00023242"/>
    </source>
</evidence>
<dbReference type="InterPro" id="IPR007219">
    <property type="entry name" value="XnlR_reg_dom"/>
</dbReference>
<keyword evidence="5" id="KW-0539">Nucleus</keyword>
<keyword evidence="4" id="KW-0804">Transcription</keyword>
<dbReference type="InterPro" id="IPR051127">
    <property type="entry name" value="Fungal_SecMet_Regulators"/>
</dbReference>
<feature type="region of interest" description="Disordered" evidence="6">
    <location>
        <begin position="104"/>
        <end position="137"/>
    </location>
</feature>
<dbReference type="PROSITE" id="PS00463">
    <property type="entry name" value="ZN2_CY6_FUNGAL_1"/>
    <property type="match status" value="1"/>
</dbReference>
<evidence type="ECO:0000313" key="9">
    <source>
        <dbReference type="Proteomes" id="UP000813427"/>
    </source>
</evidence>
<dbReference type="EMBL" id="JAGPXF010000008">
    <property type="protein sequence ID" value="KAH7232956.1"/>
    <property type="molecule type" value="Genomic_DNA"/>
</dbReference>